<evidence type="ECO:0000313" key="3">
    <source>
        <dbReference type="Proteomes" id="UP000515465"/>
    </source>
</evidence>
<evidence type="ECO:0000256" key="1">
    <source>
        <dbReference type="SAM" id="Phobius"/>
    </source>
</evidence>
<keyword evidence="1" id="KW-1133">Transmembrane helix</keyword>
<feature type="transmembrane region" description="Helical" evidence="1">
    <location>
        <begin position="23"/>
        <end position="48"/>
    </location>
</feature>
<proteinExistence type="predicted"/>
<organism evidence="2 3">
    <name type="scientific">Mesorhizobium huakuii</name>
    <dbReference type="NCBI Taxonomy" id="28104"/>
    <lineage>
        <taxon>Bacteria</taxon>
        <taxon>Pseudomonadati</taxon>
        <taxon>Pseudomonadota</taxon>
        <taxon>Alphaproteobacteria</taxon>
        <taxon>Hyphomicrobiales</taxon>
        <taxon>Phyllobacteriaceae</taxon>
        <taxon>Mesorhizobium</taxon>
    </lineage>
</organism>
<sequence length="53" mass="5466">MDVDATLDFLAACLLFISLGIDFIFGALAMAGLAAVAALVMGTMVLVARAPRH</sequence>
<name>A0A7G6T0X0_9HYPH</name>
<gene>
    <name evidence="2" type="ORF">HB778_30535</name>
</gene>
<accession>A0A7G6T0X0</accession>
<keyword evidence="1" id="KW-0812">Transmembrane</keyword>
<dbReference type="Proteomes" id="UP000515465">
    <property type="component" value="Chromosome"/>
</dbReference>
<reference evidence="3" key="1">
    <citation type="journal article" date="2020" name="Mol. Plant Microbe">
        <title>Rhizobial microsymbionts of the narrowly endemic Oxytropis species growing in Kamchatka are characterized by significant genetic diversity and possess a set of genes that are associated with T3SS and T6SS secretion systems and can affect the development of symbiosis.</title>
        <authorList>
            <person name="Safronova V."/>
            <person name="Guro P."/>
            <person name="Sazanova A."/>
            <person name="Kuznetsova I."/>
            <person name="Belimov A."/>
            <person name="Yakubov V."/>
            <person name="Chirak E."/>
            <person name="Afonin A."/>
            <person name="Gogolev Y."/>
            <person name="Andronov E."/>
            <person name="Tikhonovich I."/>
        </authorList>
    </citation>
    <scope>NUCLEOTIDE SEQUENCE [LARGE SCALE GENOMIC DNA]</scope>
    <source>
        <strain evidence="3">583</strain>
    </source>
</reference>
<dbReference type="RefSeq" id="WP_183459292.1">
    <property type="nucleotide sequence ID" value="NZ_CP050296.1"/>
</dbReference>
<protein>
    <submittedName>
        <fullName evidence="2">Uncharacterized protein</fullName>
    </submittedName>
</protein>
<evidence type="ECO:0000313" key="2">
    <source>
        <dbReference type="EMBL" id="QND60402.1"/>
    </source>
</evidence>
<keyword evidence="1" id="KW-0472">Membrane</keyword>
<dbReference type="EMBL" id="CP050296">
    <property type="protein sequence ID" value="QND60402.1"/>
    <property type="molecule type" value="Genomic_DNA"/>
</dbReference>
<dbReference type="AlphaFoldDB" id="A0A7G6T0X0"/>